<feature type="active site" evidence="1">
    <location>
        <position position="43"/>
    </location>
</feature>
<dbReference type="Pfam" id="PF02567">
    <property type="entry name" value="PhzC-PhzF"/>
    <property type="match status" value="1"/>
</dbReference>
<dbReference type="SUPFAM" id="SSF54506">
    <property type="entry name" value="Diaminopimelate epimerase-like"/>
    <property type="match status" value="1"/>
</dbReference>
<evidence type="ECO:0000313" key="3">
    <source>
        <dbReference type="Proteomes" id="UP000266292"/>
    </source>
</evidence>
<evidence type="ECO:0000256" key="1">
    <source>
        <dbReference type="PIRSR" id="PIRSR016184-1"/>
    </source>
</evidence>
<evidence type="ECO:0000313" key="2">
    <source>
        <dbReference type="EMBL" id="ARS35750.1"/>
    </source>
</evidence>
<accession>A0A1X9YS71</accession>
<proteinExistence type="predicted"/>
<dbReference type="PANTHER" id="PTHR13774">
    <property type="entry name" value="PHENAZINE BIOSYNTHESIS PROTEIN"/>
    <property type="match status" value="1"/>
</dbReference>
<dbReference type="Proteomes" id="UP000266292">
    <property type="component" value="Chromosome"/>
</dbReference>
<dbReference type="NCBIfam" id="TIGR00654">
    <property type="entry name" value="PhzF_family"/>
    <property type="match status" value="1"/>
</dbReference>
<reference evidence="3" key="1">
    <citation type="submission" date="2017-05" db="EMBL/GenBank/DDBJ databases">
        <authorList>
            <person name="Ray J."/>
            <person name="Price M."/>
            <person name="Deutschbauer A."/>
        </authorList>
    </citation>
    <scope>NUCLEOTIDE SEQUENCE [LARGE SCALE GENOMIC DNA]</scope>
    <source>
        <strain evidence="3">DSM 19842</strain>
    </source>
</reference>
<dbReference type="Gene3D" id="3.10.310.10">
    <property type="entry name" value="Diaminopimelate Epimerase, Chain A, domain 1"/>
    <property type="match status" value="2"/>
</dbReference>
<dbReference type="GO" id="GO:0005737">
    <property type="term" value="C:cytoplasm"/>
    <property type="evidence" value="ECO:0007669"/>
    <property type="project" value="TreeGrafter"/>
</dbReference>
<evidence type="ECO:0008006" key="4">
    <source>
        <dbReference type="Google" id="ProtNLM"/>
    </source>
</evidence>
<sequence>MTTVETTVFSDGEKGGNPCPLIFDHGNLSTNQMLQITKYFGFESVFISESSMEDITYKFRYFVPNHEMEMCVHATIAGATFLAKHGLVKENKIQIETLLGIINIKLNQNINDSILVTVNQFPPEFVQNNPSKEEVAKCLNTNMENIDTTDFPIQSVSTSRPKLIVPIINDEQLHALKPNFNDLWALCTRYGTTGFYPFSLQTKNQNYDFEARQFPNNAGYNEDPATGVAACALGAYLTKYSKKNDLNNKGIIIGQGKAMNKPSKIMVKTSRINNVTTTEVSGYAGIFDEKDLPTSVYRN</sequence>
<dbReference type="EMBL" id="CP021235">
    <property type="protein sequence ID" value="ARS35750.1"/>
    <property type="molecule type" value="Genomic_DNA"/>
</dbReference>
<dbReference type="GO" id="GO:0016853">
    <property type="term" value="F:isomerase activity"/>
    <property type="evidence" value="ECO:0007669"/>
    <property type="project" value="TreeGrafter"/>
</dbReference>
<dbReference type="AlphaFoldDB" id="A0A1X9YS71"/>
<dbReference type="KEGG" id="pact:CA264_10025"/>
<dbReference type="RefSeq" id="WP_025606824.1">
    <property type="nucleotide sequence ID" value="NZ_CP021235.1"/>
</dbReference>
<organism evidence="2 3">
    <name type="scientific">Pontibacter actiniarum</name>
    <dbReference type="NCBI Taxonomy" id="323450"/>
    <lineage>
        <taxon>Bacteria</taxon>
        <taxon>Pseudomonadati</taxon>
        <taxon>Bacteroidota</taxon>
        <taxon>Cytophagia</taxon>
        <taxon>Cytophagales</taxon>
        <taxon>Hymenobacteraceae</taxon>
        <taxon>Pontibacter</taxon>
    </lineage>
</organism>
<dbReference type="PIRSF" id="PIRSF016184">
    <property type="entry name" value="PhzC_PhzF"/>
    <property type="match status" value="1"/>
</dbReference>
<gene>
    <name evidence="2" type="ORF">CA264_10025</name>
</gene>
<keyword evidence="3" id="KW-1185">Reference proteome</keyword>
<protein>
    <recommendedName>
        <fullName evidence="4">Phenazine biosynthesis protein PhzF</fullName>
    </recommendedName>
</protein>
<name>A0A1X9YS71_9BACT</name>
<dbReference type="OrthoDB" id="9788221at2"/>
<dbReference type="InterPro" id="IPR003719">
    <property type="entry name" value="Phenazine_PhzF-like"/>
</dbReference>